<dbReference type="AlphaFoldDB" id="A0A895YM92"/>
<dbReference type="Gene3D" id="1.10.3730.20">
    <property type="match status" value="1"/>
</dbReference>
<keyword evidence="9" id="KW-1185">Reference proteome</keyword>
<evidence type="ECO:0000313" key="9">
    <source>
        <dbReference type="Proteomes" id="UP000662857"/>
    </source>
</evidence>
<feature type="domain" description="EamA" evidence="7">
    <location>
        <begin position="8"/>
        <end position="144"/>
    </location>
</feature>
<evidence type="ECO:0000313" key="8">
    <source>
        <dbReference type="EMBL" id="QSB15220.1"/>
    </source>
</evidence>
<evidence type="ECO:0000259" key="7">
    <source>
        <dbReference type="Pfam" id="PF00892"/>
    </source>
</evidence>
<gene>
    <name evidence="8" type="ORF">JQS43_02305</name>
</gene>
<evidence type="ECO:0000256" key="4">
    <source>
        <dbReference type="ARBA" id="ARBA00022989"/>
    </source>
</evidence>
<feature type="transmembrane region" description="Helical" evidence="6">
    <location>
        <begin position="186"/>
        <end position="206"/>
    </location>
</feature>
<dbReference type="InterPro" id="IPR050638">
    <property type="entry name" value="AA-Vitamin_Transporters"/>
</dbReference>
<dbReference type="Proteomes" id="UP000662857">
    <property type="component" value="Chromosome"/>
</dbReference>
<dbReference type="SUPFAM" id="SSF103481">
    <property type="entry name" value="Multidrug resistance efflux transporter EmrE"/>
    <property type="match status" value="2"/>
</dbReference>
<protein>
    <submittedName>
        <fullName evidence="8">DMT family transporter</fullName>
    </submittedName>
</protein>
<evidence type="ECO:0000256" key="3">
    <source>
        <dbReference type="ARBA" id="ARBA00022692"/>
    </source>
</evidence>
<keyword evidence="3 6" id="KW-0812">Transmembrane</keyword>
<keyword evidence="4 6" id="KW-1133">Transmembrane helix</keyword>
<feature type="transmembrane region" description="Helical" evidence="6">
    <location>
        <begin position="155"/>
        <end position="174"/>
    </location>
</feature>
<feature type="transmembrane region" description="Helical" evidence="6">
    <location>
        <begin position="77"/>
        <end position="97"/>
    </location>
</feature>
<comment type="similarity">
    <text evidence="2">Belongs to the EamA transporter family.</text>
</comment>
<evidence type="ECO:0000256" key="1">
    <source>
        <dbReference type="ARBA" id="ARBA00004141"/>
    </source>
</evidence>
<dbReference type="PANTHER" id="PTHR32322:SF2">
    <property type="entry name" value="EAMA DOMAIN-CONTAINING PROTEIN"/>
    <property type="match status" value="1"/>
</dbReference>
<evidence type="ECO:0000256" key="6">
    <source>
        <dbReference type="SAM" id="Phobius"/>
    </source>
</evidence>
<feature type="transmembrane region" description="Helical" evidence="6">
    <location>
        <begin position="250"/>
        <end position="267"/>
    </location>
</feature>
<evidence type="ECO:0000256" key="5">
    <source>
        <dbReference type="ARBA" id="ARBA00023136"/>
    </source>
</evidence>
<dbReference type="InterPro" id="IPR000620">
    <property type="entry name" value="EamA_dom"/>
</dbReference>
<accession>A0A895YM92</accession>
<evidence type="ECO:0000256" key="2">
    <source>
        <dbReference type="ARBA" id="ARBA00007362"/>
    </source>
</evidence>
<proteinExistence type="inferred from homology"/>
<dbReference type="EMBL" id="CP070499">
    <property type="protein sequence ID" value="QSB15220.1"/>
    <property type="molecule type" value="Genomic_DNA"/>
</dbReference>
<dbReference type="RefSeq" id="WP_239677401.1">
    <property type="nucleotide sequence ID" value="NZ_CP070499.1"/>
</dbReference>
<dbReference type="InterPro" id="IPR037185">
    <property type="entry name" value="EmrE-like"/>
</dbReference>
<sequence>MSPSHPRAVLQALLVTVLWASSWVLIKHGLDEIPALTFAGLRYSLAAGCLLPFLLLHRRVRADLRTLTRTDWLRLAALGLVLYTLTQGAQFVALAHLPAQTTSLLLSFTPVLVALAGIGLLGERPTARQWAGVGGFLTGTAIFLYPAHFPGDQRFGLTVAVIGVLANAGAVLLGRSVNRSHTISPLTVTALTMPIGALALLVAGVGSQGMPAISGTGWLIVAWLAVVNTAFAFTLWNVTQRTLSATESSVVMNTMLIQIAVLSWLFLGEPLGVKELTGLSVAAAGALLVQLAAAPKRRRP</sequence>
<comment type="subcellular location">
    <subcellularLocation>
        <location evidence="1">Membrane</location>
        <topology evidence="1">Multi-pass membrane protein</topology>
    </subcellularLocation>
</comment>
<organism evidence="8 9">
    <name type="scientific">Natronosporangium hydrolyticum</name>
    <dbReference type="NCBI Taxonomy" id="2811111"/>
    <lineage>
        <taxon>Bacteria</taxon>
        <taxon>Bacillati</taxon>
        <taxon>Actinomycetota</taxon>
        <taxon>Actinomycetes</taxon>
        <taxon>Micromonosporales</taxon>
        <taxon>Micromonosporaceae</taxon>
        <taxon>Natronosporangium</taxon>
    </lineage>
</organism>
<feature type="domain" description="EamA" evidence="7">
    <location>
        <begin position="155"/>
        <end position="289"/>
    </location>
</feature>
<feature type="transmembrane region" description="Helical" evidence="6">
    <location>
        <begin position="103"/>
        <end position="122"/>
    </location>
</feature>
<dbReference type="GO" id="GO:0016020">
    <property type="term" value="C:membrane"/>
    <property type="evidence" value="ECO:0007669"/>
    <property type="project" value="UniProtKB-SubCell"/>
</dbReference>
<dbReference type="PANTHER" id="PTHR32322">
    <property type="entry name" value="INNER MEMBRANE TRANSPORTER"/>
    <property type="match status" value="1"/>
</dbReference>
<feature type="transmembrane region" description="Helical" evidence="6">
    <location>
        <begin position="218"/>
        <end position="238"/>
    </location>
</feature>
<name>A0A895YM92_9ACTN</name>
<reference evidence="8" key="1">
    <citation type="submission" date="2021-02" db="EMBL/GenBank/DDBJ databases">
        <title>Natrosporangium hydrolyticum gen. nov., sp. nov, a haloalkaliphilic actinobacterium from a soda solonchak soil.</title>
        <authorList>
            <person name="Sorokin D.Y."/>
            <person name="Khijniak T.V."/>
            <person name="Zakharycheva A.P."/>
            <person name="Boueva O.V."/>
            <person name="Ariskina E.V."/>
            <person name="Hahnke R.L."/>
            <person name="Bunk B."/>
            <person name="Sproer C."/>
            <person name="Schumann P."/>
            <person name="Evtushenko L.I."/>
            <person name="Kublanov I.V."/>
        </authorList>
    </citation>
    <scope>NUCLEOTIDE SEQUENCE</scope>
    <source>
        <strain evidence="8">DSM 106523</strain>
    </source>
</reference>
<dbReference type="Pfam" id="PF00892">
    <property type="entry name" value="EamA"/>
    <property type="match status" value="2"/>
</dbReference>
<feature type="transmembrane region" description="Helical" evidence="6">
    <location>
        <begin position="38"/>
        <end position="56"/>
    </location>
</feature>
<feature type="transmembrane region" description="Helical" evidence="6">
    <location>
        <begin position="273"/>
        <end position="294"/>
    </location>
</feature>
<keyword evidence="5 6" id="KW-0472">Membrane</keyword>
<feature type="transmembrane region" description="Helical" evidence="6">
    <location>
        <begin position="129"/>
        <end position="149"/>
    </location>
</feature>
<dbReference type="KEGG" id="nhy:JQS43_02305"/>